<dbReference type="RefSeq" id="WP_187657996.1">
    <property type="nucleotide sequence ID" value="NZ_JACSOD020000464.1"/>
</dbReference>
<reference evidence="2 3" key="1">
    <citation type="submission" date="2021-02" db="EMBL/GenBank/DDBJ databases">
        <authorList>
            <person name="Jung H.S."/>
            <person name="Chun B.H."/>
            <person name="Jeon C.O."/>
        </authorList>
    </citation>
    <scope>NUCLEOTIDE SEQUENCE [LARGE SCALE GENOMIC DNA]</scope>
    <source>
        <strain evidence="2 3">LMG 25203</strain>
    </source>
</reference>
<dbReference type="InterPro" id="IPR025665">
    <property type="entry name" value="Beta-barrel_OMP_2"/>
</dbReference>
<keyword evidence="3" id="KW-1185">Reference proteome</keyword>
<dbReference type="InterPro" id="IPR011250">
    <property type="entry name" value="OMP/PagP_B-barrel"/>
</dbReference>
<name>A0ABS2CVP4_9FLAO</name>
<dbReference type="Pfam" id="PF13568">
    <property type="entry name" value="OMP_b-brl_2"/>
    <property type="match status" value="1"/>
</dbReference>
<evidence type="ECO:0000313" key="2">
    <source>
        <dbReference type="EMBL" id="MBM6499028.1"/>
    </source>
</evidence>
<accession>A0ABS2CVP4</accession>
<protein>
    <submittedName>
        <fullName evidence="2">PorT family protein</fullName>
    </submittedName>
</protein>
<sequence>MVNSFRFLVLLFLVSTVTFSQEKLSYGVVLGGLFHTAANNNSQNTFSSLDNNISFNYGVYGEYAFNKNLGLKATLALSNRDLTYRANPLQIEYLHKISFVEFSPLLKYDFGQEYRKGFYMFLGPKINFITKATSEGEDVKDNLETTVFSAQYGIGTRIAKYIDLQATFDYGVTPFFKMDNGNKSNFFGVYFGVGIDLERIINK</sequence>
<organism evidence="2 3">
    <name type="scientific">Flavobacterium macrobrachii</name>
    <dbReference type="NCBI Taxonomy" id="591204"/>
    <lineage>
        <taxon>Bacteria</taxon>
        <taxon>Pseudomonadati</taxon>
        <taxon>Bacteroidota</taxon>
        <taxon>Flavobacteriia</taxon>
        <taxon>Flavobacteriales</taxon>
        <taxon>Flavobacteriaceae</taxon>
        <taxon>Flavobacterium</taxon>
    </lineage>
</organism>
<feature type="domain" description="Outer membrane protein beta-barrel" evidence="1">
    <location>
        <begin position="19"/>
        <end position="176"/>
    </location>
</feature>
<dbReference type="EMBL" id="JACSOD020000464">
    <property type="protein sequence ID" value="MBM6499028.1"/>
    <property type="molecule type" value="Genomic_DNA"/>
</dbReference>
<comment type="caution">
    <text evidence="2">The sequence shown here is derived from an EMBL/GenBank/DDBJ whole genome shotgun (WGS) entry which is preliminary data.</text>
</comment>
<proteinExistence type="predicted"/>
<gene>
    <name evidence="2" type="ORF">H9X54_006905</name>
</gene>
<dbReference type="SUPFAM" id="SSF56925">
    <property type="entry name" value="OMPA-like"/>
    <property type="match status" value="1"/>
</dbReference>
<dbReference type="Proteomes" id="UP000759529">
    <property type="component" value="Unassembled WGS sequence"/>
</dbReference>
<evidence type="ECO:0000313" key="3">
    <source>
        <dbReference type="Proteomes" id="UP000759529"/>
    </source>
</evidence>
<evidence type="ECO:0000259" key="1">
    <source>
        <dbReference type="Pfam" id="PF13568"/>
    </source>
</evidence>